<evidence type="ECO:0000313" key="4">
    <source>
        <dbReference type="EMBL" id="KAE9327632.1"/>
    </source>
</evidence>
<keyword evidence="6" id="KW-1185">Reference proteome</keyword>
<dbReference type="OrthoDB" id="10429339at2759"/>
<evidence type="ECO:0000313" key="6">
    <source>
        <dbReference type="Proteomes" id="UP000434957"/>
    </source>
</evidence>
<evidence type="ECO:0000313" key="7">
    <source>
        <dbReference type="Proteomes" id="UP000435112"/>
    </source>
</evidence>
<evidence type="ECO:0000313" key="5">
    <source>
        <dbReference type="Proteomes" id="UP000429607"/>
    </source>
</evidence>
<protein>
    <submittedName>
        <fullName evidence="2">Uncharacterized protein</fullName>
    </submittedName>
</protein>
<reference evidence="5 7" key="1">
    <citation type="submission" date="2018-09" db="EMBL/GenBank/DDBJ databases">
        <title>Genomic investigation of the strawberry pathogen Phytophthora fragariae indicates pathogenicity is determined by transcriptional variation in three key races.</title>
        <authorList>
            <person name="Adams T.M."/>
            <person name="Armitage A.D."/>
            <person name="Sobczyk M.K."/>
            <person name="Bates H.J."/>
            <person name="Dunwell J.M."/>
            <person name="Nellist C.F."/>
            <person name="Harrison R.J."/>
        </authorList>
    </citation>
    <scope>NUCLEOTIDE SEQUENCE [LARGE SCALE GENOMIC DNA]</scope>
    <source>
        <strain evidence="3 5">SCRP249</strain>
        <strain evidence="2 7">SCRP324</strain>
        <strain evidence="4 6">SCRP333</strain>
    </source>
</reference>
<accession>A0A6A3KUM5</accession>
<organism evidence="2 7">
    <name type="scientific">Phytophthora rubi</name>
    <dbReference type="NCBI Taxonomy" id="129364"/>
    <lineage>
        <taxon>Eukaryota</taxon>
        <taxon>Sar</taxon>
        <taxon>Stramenopiles</taxon>
        <taxon>Oomycota</taxon>
        <taxon>Peronosporomycetes</taxon>
        <taxon>Peronosporales</taxon>
        <taxon>Peronosporaceae</taxon>
        <taxon>Phytophthora</taxon>
    </lineage>
</organism>
<dbReference type="Proteomes" id="UP000429607">
    <property type="component" value="Unassembled WGS sequence"/>
</dbReference>
<feature type="compositionally biased region" description="Acidic residues" evidence="1">
    <location>
        <begin position="34"/>
        <end position="53"/>
    </location>
</feature>
<dbReference type="EMBL" id="QXFU01001151">
    <property type="protein sequence ID" value="KAE9009327.1"/>
    <property type="molecule type" value="Genomic_DNA"/>
</dbReference>
<dbReference type="EMBL" id="QXFV01000743">
    <property type="protein sequence ID" value="KAE9028080.1"/>
    <property type="molecule type" value="Genomic_DNA"/>
</dbReference>
<sequence length="76" mass="8715">MGYRVLNLTNNKVEIVRTISCEENDYSPQRVCVDDDDDDDRSCSEEDSDDDMEKDPFSDFHTDSMETTPPARTTTT</sequence>
<comment type="caution">
    <text evidence="2">The sequence shown here is derived from an EMBL/GenBank/DDBJ whole genome shotgun (WGS) entry which is preliminary data.</text>
</comment>
<proteinExistence type="predicted"/>
<dbReference type="EMBL" id="QXFT01001139">
    <property type="protein sequence ID" value="KAE9327632.1"/>
    <property type="molecule type" value="Genomic_DNA"/>
</dbReference>
<gene>
    <name evidence="3" type="ORF">PR001_g11815</name>
    <name evidence="2" type="ORF">PR002_g15642</name>
    <name evidence="4" type="ORF">PR003_g15971</name>
</gene>
<feature type="compositionally biased region" description="Basic and acidic residues" evidence="1">
    <location>
        <begin position="54"/>
        <end position="64"/>
    </location>
</feature>
<dbReference type="Proteomes" id="UP000434957">
    <property type="component" value="Unassembled WGS sequence"/>
</dbReference>
<evidence type="ECO:0000313" key="2">
    <source>
        <dbReference type="EMBL" id="KAE9009327.1"/>
    </source>
</evidence>
<feature type="region of interest" description="Disordered" evidence="1">
    <location>
        <begin position="28"/>
        <end position="76"/>
    </location>
</feature>
<dbReference type="Proteomes" id="UP000435112">
    <property type="component" value="Unassembled WGS sequence"/>
</dbReference>
<feature type="compositionally biased region" description="Low complexity" evidence="1">
    <location>
        <begin position="67"/>
        <end position="76"/>
    </location>
</feature>
<evidence type="ECO:0000313" key="3">
    <source>
        <dbReference type="EMBL" id="KAE9028080.1"/>
    </source>
</evidence>
<evidence type="ECO:0000256" key="1">
    <source>
        <dbReference type="SAM" id="MobiDB-lite"/>
    </source>
</evidence>
<dbReference type="AlphaFoldDB" id="A0A6A3KUM5"/>
<name>A0A6A3KUM5_9STRA</name>